<organism evidence="2">
    <name type="scientific">Siphoviridae sp. ct9zP9</name>
    <dbReference type="NCBI Taxonomy" id="2827795"/>
    <lineage>
        <taxon>Viruses</taxon>
        <taxon>Duplodnaviria</taxon>
        <taxon>Heunggongvirae</taxon>
        <taxon>Uroviricota</taxon>
        <taxon>Caudoviricetes</taxon>
    </lineage>
</organism>
<proteinExistence type="predicted"/>
<dbReference type="InterPro" id="IPR038718">
    <property type="entry name" value="SNF2-like_sf"/>
</dbReference>
<dbReference type="PANTHER" id="PTHR10799">
    <property type="entry name" value="SNF2/RAD54 HELICASE FAMILY"/>
    <property type="match status" value="1"/>
</dbReference>
<dbReference type="InterPro" id="IPR014001">
    <property type="entry name" value="Helicase_ATP-bd"/>
</dbReference>
<accession>A0A8S5SGR5</accession>
<dbReference type="Gene3D" id="3.40.50.10810">
    <property type="entry name" value="Tandem AAA-ATPase domain"/>
    <property type="match status" value="1"/>
</dbReference>
<feature type="domain" description="Helicase ATP-binding" evidence="1">
    <location>
        <begin position="13"/>
        <end position="182"/>
    </location>
</feature>
<evidence type="ECO:0000259" key="1">
    <source>
        <dbReference type="PROSITE" id="PS51192"/>
    </source>
</evidence>
<dbReference type="InterPro" id="IPR000330">
    <property type="entry name" value="SNF2_N"/>
</dbReference>
<dbReference type="EMBL" id="BK032593">
    <property type="protein sequence ID" value="DAF50181.1"/>
    <property type="molecule type" value="Genomic_DNA"/>
</dbReference>
<dbReference type="SMART" id="SM00487">
    <property type="entry name" value="DEXDc"/>
    <property type="match status" value="1"/>
</dbReference>
<dbReference type="Pfam" id="PF00176">
    <property type="entry name" value="SNF2-rel_dom"/>
    <property type="match status" value="1"/>
</dbReference>
<dbReference type="InterPro" id="IPR027417">
    <property type="entry name" value="P-loop_NTPase"/>
</dbReference>
<dbReference type="CDD" id="cd18013">
    <property type="entry name" value="DEXQc_bact_SNF2"/>
    <property type="match status" value="1"/>
</dbReference>
<reference evidence="2" key="1">
    <citation type="journal article" date="2021" name="Proc. Natl. Acad. Sci. U.S.A.">
        <title>A Catalog of Tens of Thousands of Viruses from Human Metagenomes Reveals Hidden Associations with Chronic Diseases.</title>
        <authorList>
            <person name="Tisza M.J."/>
            <person name="Buck C.B."/>
        </authorList>
    </citation>
    <scope>NUCLEOTIDE SEQUENCE</scope>
    <source>
        <strain evidence="2">Ct9zP9</strain>
    </source>
</reference>
<dbReference type="PROSITE" id="PS51192">
    <property type="entry name" value="HELICASE_ATP_BIND_1"/>
    <property type="match status" value="1"/>
</dbReference>
<protein>
    <submittedName>
        <fullName evidence="2">Chromatin remodeling complex ATPase</fullName>
    </submittedName>
</protein>
<dbReference type="Gene3D" id="3.40.50.300">
    <property type="entry name" value="P-loop containing nucleotide triphosphate hydrolases"/>
    <property type="match status" value="1"/>
</dbReference>
<dbReference type="SUPFAM" id="SSF52540">
    <property type="entry name" value="P-loop containing nucleoside triphosphate hydrolases"/>
    <property type="match status" value="2"/>
</dbReference>
<evidence type="ECO:0000313" key="2">
    <source>
        <dbReference type="EMBL" id="DAF50181.1"/>
    </source>
</evidence>
<sequence>MKYIPHKYQQLAERHIYQTPRCGLFLEMGLGKTVVTLTAINNLIYDSFEISKALVIAPLRVAEDTWSRESEKWDHLKHLRISKILGTPKQRRKAIAADADIYIVNRENVVWLCNELSQIGDGWDFDAVIIDELSSFKSPKAQRFKALRKYITRSSRVIGLTGTPAPNGLIDLWSQIYLLDGGERLGKTVTGFRERYFVPNQRNQTTIFNYKPKPEAEENINEKISDICISMKADDWLEMPERIDSIQTVKLSEKEMAAYEKFEKDAYLQFLEGEVTATSAAALTGKLLQYSNGAMYLPDGGYVKTSEKKLDMLEELVEAANGKPVLCFYSFRHDLERIQKKFPKARKLESSKDITDWNNGEIPMLLAHPAGAGHGLNLQAGGHIIVWFGLTWSLELYQQANARLYRQGQQEAVIVHHLITEGTMDSHVLESLQGKKDVQDDLMEALKVKYGK</sequence>
<name>A0A8S5SGR5_9CAUD</name>
<dbReference type="GO" id="GO:0005524">
    <property type="term" value="F:ATP binding"/>
    <property type="evidence" value="ECO:0007669"/>
    <property type="project" value="InterPro"/>
</dbReference>